<dbReference type="EMBL" id="CM002922">
    <property type="protein sequence ID" value="KGN66428.1"/>
    <property type="molecule type" value="Genomic_DNA"/>
</dbReference>
<dbReference type="Gramene" id="KGN66428">
    <property type="protein sequence ID" value="KGN66428"/>
    <property type="gene ID" value="Csa_1G604943"/>
</dbReference>
<keyword evidence="1" id="KW-0472">Membrane</keyword>
<dbReference type="Proteomes" id="UP000029981">
    <property type="component" value="Chromosome 1"/>
</dbReference>
<dbReference type="AlphaFoldDB" id="A0A0A0LXC9"/>
<evidence type="ECO:0000256" key="1">
    <source>
        <dbReference type="SAM" id="Phobius"/>
    </source>
</evidence>
<feature type="transmembrane region" description="Helical" evidence="1">
    <location>
        <begin position="49"/>
        <end position="76"/>
    </location>
</feature>
<name>A0A0A0LXC9_CUCSA</name>
<reference evidence="2 3" key="4">
    <citation type="journal article" date="2011" name="BMC Genomics">
        <title>RNA-Seq improves annotation of protein-coding genes in the cucumber genome.</title>
        <authorList>
            <person name="Li Z."/>
            <person name="Zhang Z."/>
            <person name="Yan P."/>
            <person name="Huang S."/>
            <person name="Fei Z."/>
            <person name="Lin K."/>
        </authorList>
    </citation>
    <scope>NUCLEOTIDE SEQUENCE [LARGE SCALE GENOMIC DNA]</scope>
    <source>
        <strain evidence="3">cv. 9930</strain>
    </source>
</reference>
<reference evidence="2 3" key="2">
    <citation type="journal article" date="2009" name="PLoS ONE">
        <title>An integrated genetic and cytogenetic map of the cucumber genome.</title>
        <authorList>
            <person name="Ren Y."/>
            <person name="Zhang Z."/>
            <person name="Liu J."/>
            <person name="Staub J.E."/>
            <person name="Han Y."/>
            <person name="Cheng Z."/>
            <person name="Li X."/>
            <person name="Lu J."/>
            <person name="Miao H."/>
            <person name="Kang H."/>
            <person name="Xie B."/>
            <person name="Gu X."/>
            <person name="Wang X."/>
            <person name="Du Y."/>
            <person name="Jin W."/>
            <person name="Huang S."/>
        </authorList>
    </citation>
    <scope>NUCLEOTIDE SEQUENCE [LARGE SCALE GENOMIC DNA]</scope>
    <source>
        <strain evidence="3">cv. 9930</strain>
    </source>
</reference>
<dbReference type="OMA" id="DIRYSWH"/>
<evidence type="ECO:0000313" key="2">
    <source>
        <dbReference type="EMBL" id="KGN66428.1"/>
    </source>
</evidence>
<keyword evidence="3" id="KW-1185">Reference proteome</keyword>
<sequence>MESKDLIRILQIKPLVGPTRLIVNMRDIRYSWHDFVSRNNHNALTILSLWAPVVAIYILDVHVFYTVISAIWSFLIGARDRLGEIRSLEALHKLFEQFPEAFMNKLHVPLPERLGFSNRSSTQVSSLPDCCLQKYA</sequence>
<keyword evidence="1" id="KW-0812">Transmembrane</keyword>
<reference evidence="2 3" key="1">
    <citation type="journal article" date="2009" name="Nat. Genet.">
        <title>The genome of the cucumber, Cucumis sativus L.</title>
        <authorList>
            <person name="Huang S."/>
            <person name="Li R."/>
            <person name="Zhang Z."/>
            <person name="Li L."/>
            <person name="Gu X."/>
            <person name="Fan W."/>
            <person name="Lucas W.J."/>
            <person name="Wang X."/>
            <person name="Xie B."/>
            <person name="Ni P."/>
            <person name="Ren Y."/>
            <person name="Zhu H."/>
            <person name="Li J."/>
            <person name="Lin K."/>
            <person name="Jin W."/>
            <person name="Fei Z."/>
            <person name="Li G."/>
            <person name="Staub J."/>
            <person name="Kilian A."/>
            <person name="van der Vossen E.A."/>
            <person name="Wu Y."/>
            <person name="Guo J."/>
            <person name="He J."/>
            <person name="Jia Z."/>
            <person name="Ren Y."/>
            <person name="Tian G."/>
            <person name="Lu Y."/>
            <person name="Ruan J."/>
            <person name="Qian W."/>
            <person name="Wang M."/>
            <person name="Huang Q."/>
            <person name="Li B."/>
            <person name="Xuan Z."/>
            <person name="Cao J."/>
            <person name="Asan"/>
            <person name="Wu Z."/>
            <person name="Zhang J."/>
            <person name="Cai Q."/>
            <person name="Bai Y."/>
            <person name="Zhao B."/>
            <person name="Han Y."/>
            <person name="Li Y."/>
            <person name="Li X."/>
            <person name="Wang S."/>
            <person name="Shi Q."/>
            <person name="Liu S."/>
            <person name="Cho W.K."/>
            <person name="Kim J.Y."/>
            <person name="Xu Y."/>
            <person name="Heller-Uszynska K."/>
            <person name="Miao H."/>
            <person name="Cheng Z."/>
            <person name="Zhang S."/>
            <person name="Wu J."/>
            <person name="Yang Y."/>
            <person name="Kang H."/>
            <person name="Li M."/>
            <person name="Liang H."/>
            <person name="Ren X."/>
            <person name="Shi Z."/>
            <person name="Wen M."/>
            <person name="Jian M."/>
            <person name="Yang H."/>
            <person name="Zhang G."/>
            <person name="Yang Z."/>
            <person name="Chen R."/>
            <person name="Liu S."/>
            <person name="Li J."/>
            <person name="Ma L."/>
            <person name="Liu H."/>
            <person name="Zhou Y."/>
            <person name="Zhao J."/>
            <person name="Fang X."/>
            <person name="Li G."/>
            <person name="Fang L."/>
            <person name="Li Y."/>
            <person name="Liu D."/>
            <person name="Zheng H."/>
            <person name="Zhang Y."/>
            <person name="Qin N."/>
            <person name="Li Z."/>
            <person name="Yang G."/>
            <person name="Yang S."/>
            <person name="Bolund L."/>
            <person name="Kristiansen K."/>
            <person name="Zheng H."/>
            <person name="Li S."/>
            <person name="Zhang X."/>
            <person name="Yang H."/>
            <person name="Wang J."/>
            <person name="Sun R."/>
            <person name="Zhang B."/>
            <person name="Jiang S."/>
            <person name="Wang J."/>
            <person name="Du Y."/>
            <person name="Li S."/>
        </authorList>
    </citation>
    <scope>NUCLEOTIDE SEQUENCE [LARGE SCALE GENOMIC DNA]</scope>
    <source>
        <strain evidence="3">cv. 9930</strain>
    </source>
</reference>
<reference evidence="2 3" key="3">
    <citation type="journal article" date="2010" name="BMC Genomics">
        <title>Transcriptome sequencing and comparative analysis of cucumber flowers with different sex types.</title>
        <authorList>
            <person name="Guo S."/>
            <person name="Zheng Y."/>
            <person name="Joung J.G."/>
            <person name="Liu S."/>
            <person name="Zhang Z."/>
            <person name="Crasta O.R."/>
            <person name="Sobral B.W."/>
            <person name="Xu Y."/>
            <person name="Huang S."/>
            <person name="Fei Z."/>
        </authorList>
    </citation>
    <scope>NUCLEOTIDE SEQUENCE [LARGE SCALE GENOMIC DNA]</scope>
    <source>
        <strain evidence="3">cv. 9930</strain>
    </source>
</reference>
<evidence type="ECO:0000313" key="3">
    <source>
        <dbReference type="Proteomes" id="UP000029981"/>
    </source>
</evidence>
<organism evidence="2 3">
    <name type="scientific">Cucumis sativus</name>
    <name type="common">Cucumber</name>
    <dbReference type="NCBI Taxonomy" id="3659"/>
    <lineage>
        <taxon>Eukaryota</taxon>
        <taxon>Viridiplantae</taxon>
        <taxon>Streptophyta</taxon>
        <taxon>Embryophyta</taxon>
        <taxon>Tracheophyta</taxon>
        <taxon>Spermatophyta</taxon>
        <taxon>Magnoliopsida</taxon>
        <taxon>eudicotyledons</taxon>
        <taxon>Gunneridae</taxon>
        <taxon>Pentapetalae</taxon>
        <taxon>rosids</taxon>
        <taxon>fabids</taxon>
        <taxon>Cucurbitales</taxon>
        <taxon>Cucurbitaceae</taxon>
        <taxon>Benincaseae</taxon>
        <taxon>Cucumis</taxon>
    </lineage>
</organism>
<dbReference type="PANTHER" id="PTHR12741:SF47">
    <property type="entry name" value="CALLOSE SYNTHASE 9"/>
    <property type="match status" value="1"/>
</dbReference>
<dbReference type="PANTHER" id="PTHR12741">
    <property type="entry name" value="LYST-INTERACTING PROTEIN LIP5 DOPAMINE RESPONSIVE PROTEIN DRG-1"/>
    <property type="match status" value="1"/>
</dbReference>
<protein>
    <submittedName>
        <fullName evidence="2">Uncharacterized protein</fullName>
    </submittedName>
</protein>
<gene>
    <name evidence="2" type="ORF">Csa_1G604943</name>
</gene>
<proteinExistence type="predicted"/>
<keyword evidence="1" id="KW-1133">Transmembrane helix</keyword>
<accession>A0A0A0LXC9</accession>